<evidence type="ECO:0000313" key="3">
    <source>
        <dbReference type="Proteomes" id="UP000644507"/>
    </source>
</evidence>
<proteinExistence type="predicted"/>
<organism evidence="2 3">
    <name type="scientific">Roseibacillus persicicus</name>
    <dbReference type="NCBI Taxonomy" id="454148"/>
    <lineage>
        <taxon>Bacteria</taxon>
        <taxon>Pseudomonadati</taxon>
        <taxon>Verrucomicrobiota</taxon>
        <taxon>Verrucomicrobiia</taxon>
        <taxon>Verrucomicrobiales</taxon>
        <taxon>Verrucomicrobiaceae</taxon>
        <taxon>Roseibacillus</taxon>
    </lineage>
</organism>
<accession>A0A918TU73</accession>
<feature type="compositionally biased region" description="Basic and acidic residues" evidence="1">
    <location>
        <begin position="18"/>
        <end position="27"/>
    </location>
</feature>
<dbReference type="EMBL" id="BMXI01000014">
    <property type="protein sequence ID" value="GHC61440.1"/>
    <property type="molecule type" value="Genomic_DNA"/>
</dbReference>
<feature type="region of interest" description="Disordered" evidence="1">
    <location>
        <begin position="1"/>
        <end position="27"/>
    </location>
</feature>
<keyword evidence="3" id="KW-1185">Reference proteome</keyword>
<reference evidence="2" key="1">
    <citation type="journal article" date="2014" name="Int. J. Syst. Evol. Microbiol.">
        <title>Complete genome sequence of Corynebacterium casei LMG S-19264T (=DSM 44701T), isolated from a smear-ripened cheese.</title>
        <authorList>
            <consortium name="US DOE Joint Genome Institute (JGI-PGF)"/>
            <person name="Walter F."/>
            <person name="Albersmeier A."/>
            <person name="Kalinowski J."/>
            <person name="Ruckert C."/>
        </authorList>
    </citation>
    <scope>NUCLEOTIDE SEQUENCE</scope>
    <source>
        <strain evidence="2">KCTC 12988</strain>
    </source>
</reference>
<protein>
    <submittedName>
        <fullName evidence="2">Uncharacterized protein</fullName>
    </submittedName>
</protein>
<evidence type="ECO:0000313" key="2">
    <source>
        <dbReference type="EMBL" id="GHC61440.1"/>
    </source>
</evidence>
<sequence length="93" mass="10119">MSGASDFGKAEAQNAKGQKAEKNEHCHGDNHGKAALFWLFPEGIVYLDRQFHFGRNVRSVGVINQLSLVTEMSGKKAIKSPGAAGYRTELSAR</sequence>
<reference evidence="2" key="2">
    <citation type="submission" date="2020-09" db="EMBL/GenBank/DDBJ databases">
        <authorList>
            <person name="Sun Q."/>
            <person name="Kim S."/>
        </authorList>
    </citation>
    <scope>NUCLEOTIDE SEQUENCE</scope>
    <source>
        <strain evidence="2">KCTC 12988</strain>
    </source>
</reference>
<gene>
    <name evidence="2" type="ORF">GCM10007100_30950</name>
</gene>
<comment type="caution">
    <text evidence="2">The sequence shown here is derived from an EMBL/GenBank/DDBJ whole genome shotgun (WGS) entry which is preliminary data.</text>
</comment>
<dbReference type="Proteomes" id="UP000644507">
    <property type="component" value="Unassembled WGS sequence"/>
</dbReference>
<evidence type="ECO:0000256" key="1">
    <source>
        <dbReference type="SAM" id="MobiDB-lite"/>
    </source>
</evidence>
<name>A0A918TU73_9BACT</name>
<dbReference type="AlphaFoldDB" id="A0A918TU73"/>